<accession>A0ABV0XU89</accession>
<dbReference type="Proteomes" id="UP001469553">
    <property type="component" value="Unassembled WGS sequence"/>
</dbReference>
<name>A0ABV0XU89_9TELE</name>
<feature type="region of interest" description="Disordered" evidence="1">
    <location>
        <begin position="43"/>
        <end position="78"/>
    </location>
</feature>
<dbReference type="EMBL" id="JAHRIP010012421">
    <property type="protein sequence ID" value="MEQ2285054.1"/>
    <property type="molecule type" value="Genomic_DNA"/>
</dbReference>
<proteinExistence type="predicted"/>
<sequence length="121" mass="13105">MTFLLRPPEVALIKVDLPNGLEKKAVGCSRHRKACDCIARACPGSESYPAGSRPRKEPNMPSSYGSAGPAKSPSPRLRRFEQNVEIVTEPVWQLGRNIPPVQAINTPVEGIHLSISSCSSL</sequence>
<keyword evidence="3" id="KW-1185">Reference proteome</keyword>
<evidence type="ECO:0000313" key="2">
    <source>
        <dbReference type="EMBL" id="MEQ2285054.1"/>
    </source>
</evidence>
<evidence type="ECO:0000313" key="3">
    <source>
        <dbReference type="Proteomes" id="UP001469553"/>
    </source>
</evidence>
<gene>
    <name evidence="2" type="ORF">AMECASPLE_027944</name>
</gene>
<reference evidence="2 3" key="1">
    <citation type="submission" date="2021-06" db="EMBL/GenBank/DDBJ databases">
        <authorList>
            <person name="Palmer J.M."/>
        </authorList>
    </citation>
    <scope>NUCLEOTIDE SEQUENCE [LARGE SCALE GENOMIC DNA]</scope>
    <source>
        <strain evidence="2 3">AS_MEX2019</strain>
        <tissue evidence="2">Muscle</tissue>
    </source>
</reference>
<protein>
    <submittedName>
        <fullName evidence="2">Uncharacterized protein</fullName>
    </submittedName>
</protein>
<evidence type="ECO:0000256" key="1">
    <source>
        <dbReference type="SAM" id="MobiDB-lite"/>
    </source>
</evidence>
<organism evidence="2 3">
    <name type="scientific">Ameca splendens</name>
    <dbReference type="NCBI Taxonomy" id="208324"/>
    <lineage>
        <taxon>Eukaryota</taxon>
        <taxon>Metazoa</taxon>
        <taxon>Chordata</taxon>
        <taxon>Craniata</taxon>
        <taxon>Vertebrata</taxon>
        <taxon>Euteleostomi</taxon>
        <taxon>Actinopterygii</taxon>
        <taxon>Neopterygii</taxon>
        <taxon>Teleostei</taxon>
        <taxon>Neoteleostei</taxon>
        <taxon>Acanthomorphata</taxon>
        <taxon>Ovalentaria</taxon>
        <taxon>Atherinomorphae</taxon>
        <taxon>Cyprinodontiformes</taxon>
        <taxon>Goodeidae</taxon>
        <taxon>Ameca</taxon>
    </lineage>
</organism>
<comment type="caution">
    <text evidence="2">The sequence shown here is derived from an EMBL/GenBank/DDBJ whole genome shotgun (WGS) entry which is preliminary data.</text>
</comment>